<dbReference type="GeneTree" id="ENSGT00510000046908"/>
<dbReference type="InterPro" id="IPR034735">
    <property type="entry name" value="NEMO_ZF"/>
</dbReference>
<dbReference type="InterPro" id="IPR022008">
    <property type="entry name" value="EABR"/>
</dbReference>
<dbReference type="GO" id="GO:0005829">
    <property type="term" value="C:cytosol"/>
    <property type="evidence" value="ECO:0007669"/>
    <property type="project" value="Ensembl"/>
</dbReference>
<evidence type="ECO:0000256" key="10">
    <source>
        <dbReference type="ARBA" id="ARBA00023054"/>
    </source>
</evidence>
<dbReference type="Proteomes" id="UP000694391">
    <property type="component" value="Unplaced"/>
</dbReference>
<dbReference type="GO" id="GO:0019901">
    <property type="term" value="F:protein kinase binding"/>
    <property type="evidence" value="ECO:0007669"/>
    <property type="project" value="Ensembl"/>
</dbReference>
<keyword evidence="9" id="KW-0805">Transcription regulation</keyword>
<dbReference type="Pfam" id="PF12180">
    <property type="entry name" value="EABR"/>
    <property type="match status" value="1"/>
</dbReference>
<keyword evidence="8" id="KW-0832">Ubl conjugation</keyword>
<keyword evidence="5" id="KW-0479">Metal-binding</keyword>
<name>A0A8C0QZW0_CANLU</name>
<keyword evidence="4" id="KW-0053">Apoptosis</keyword>
<evidence type="ECO:0000256" key="11">
    <source>
        <dbReference type="ARBA" id="ARBA00023163"/>
    </source>
</evidence>
<evidence type="ECO:0000256" key="19">
    <source>
        <dbReference type="SAM" id="MobiDB-lite"/>
    </source>
</evidence>
<dbReference type="GO" id="GO:0006954">
    <property type="term" value="P:inflammatory response"/>
    <property type="evidence" value="ECO:0007669"/>
    <property type="project" value="UniProtKB-KW"/>
</dbReference>
<keyword evidence="10 18" id="KW-0175">Coiled coil</keyword>
<keyword evidence="22" id="KW-1185">Reference proteome</keyword>
<dbReference type="GO" id="GO:0034134">
    <property type="term" value="P:toll-like receptor 2 signaling pathway"/>
    <property type="evidence" value="ECO:0007669"/>
    <property type="project" value="Ensembl"/>
</dbReference>
<dbReference type="GO" id="GO:0043124">
    <property type="term" value="P:negative regulation of canonical NF-kappaB signal transduction"/>
    <property type="evidence" value="ECO:0007669"/>
    <property type="project" value="Ensembl"/>
</dbReference>
<comment type="subunit">
    <text evidence="14">Interacts with STK11/LKB1, TNFAIP3, IKBKG, NFKB1, MAP3K8, TEK, RIPK1, CHUK, IKBKB and SMARCD1. Interacts with polyubiquitin.</text>
</comment>
<dbReference type="PANTHER" id="PTHR31882:SF6">
    <property type="entry name" value="TNFAIP3-INTERACTING PROTEIN 2"/>
    <property type="match status" value="1"/>
</dbReference>
<organism evidence="21 22">
    <name type="scientific">Canis lupus dingo</name>
    <name type="common">dingo</name>
    <dbReference type="NCBI Taxonomy" id="286419"/>
    <lineage>
        <taxon>Eukaryota</taxon>
        <taxon>Metazoa</taxon>
        <taxon>Chordata</taxon>
        <taxon>Craniata</taxon>
        <taxon>Vertebrata</taxon>
        <taxon>Euteleostomi</taxon>
        <taxon>Mammalia</taxon>
        <taxon>Eutheria</taxon>
        <taxon>Laurasiatheria</taxon>
        <taxon>Carnivora</taxon>
        <taxon>Caniformia</taxon>
        <taxon>Canidae</taxon>
        <taxon>Canis</taxon>
    </lineage>
</organism>
<gene>
    <name evidence="21" type="primary">TNIP2</name>
</gene>
<evidence type="ECO:0000256" key="13">
    <source>
        <dbReference type="ARBA" id="ARBA00055998"/>
    </source>
</evidence>
<keyword evidence="7" id="KW-0862">Zinc</keyword>
<dbReference type="GO" id="GO:0071222">
    <property type="term" value="P:cellular response to lipopolysaccharide"/>
    <property type="evidence" value="ECO:0007669"/>
    <property type="project" value="Ensembl"/>
</dbReference>
<dbReference type="GO" id="GO:0070530">
    <property type="term" value="F:K63-linked polyubiquitin modification-dependent protein binding"/>
    <property type="evidence" value="ECO:0007669"/>
    <property type="project" value="InterPro"/>
</dbReference>
<dbReference type="GO" id="GO:0050821">
    <property type="term" value="P:protein stabilization"/>
    <property type="evidence" value="ECO:0007669"/>
    <property type="project" value="Ensembl"/>
</dbReference>
<dbReference type="PANTHER" id="PTHR31882">
    <property type="entry name" value="TNFAIP3-INTERACTING PROTEIN COILED COIL FAMILY MEMBER"/>
    <property type="match status" value="1"/>
</dbReference>
<dbReference type="GO" id="GO:0034138">
    <property type="term" value="P:toll-like receptor 3 signaling pathway"/>
    <property type="evidence" value="ECO:0007669"/>
    <property type="project" value="Ensembl"/>
</dbReference>
<evidence type="ECO:0000256" key="4">
    <source>
        <dbReference type="ARBA" id="ARBA00022703"/>
    </source>
</evidence>
<sequence>MASGGAGSGGQEGAARAAAAAAALCGLYHEAGQRLRRLQDQLAARDALIERLRARLAALEGDAAPSLVDALLEQVARFREQLRQREGGAGEAALRQEIERLSEQLEEKEKETQQLMSQPEHEREKEVAMLRRSVAEKERARAASDILCRSLADETHQLRRTLAATAHMCQHLAKCLDEQQRAQGDLRRKSPEVGPPECTGGAASVQAVIEKLREENRLLRQKLIHVEDLNAKWQRYDASRDEYVRGLHVQLQGLQAPPEPEKTSCPELMRKEISRLNRQLEERIRACADGRRELAAVRGARDAALERVQMLEQQILAYKDDFTSERADRERAQGRIQELEEQVASLRQQASWTQDRREPGSCRIHTGNRTPKYLETDALELVAPSGRRTGTGSQGLDLPTEGRCPGTTRRGQGDLQCPHCLQCFGDEQGEELFRHVAECCQ</sequence>
<evidence type="ECO:0000313" key="21">
    <source>
        <dbReference type="Ensembl" id="ENSCAFP00020015847.1"/>
    </source>
</evidence>
<dbReference type="GO" id="GO:0050871">
    <property type="term" value="P:positive regulation of B cell activation"/>
    <property type="evidence" value="ECO:0007669"/>
    <property type="project" value="Ensembl"/>
</dbReference>
<evidence type="ECO:0000256" key="8">
    <source>
        <dbReference type="ARBA" id="ARBA00022843"/>
    </source>
</evidence>
<comment type="function">
    <text evidence="13">Inhibits NF-kappa-B activation by blocking the interaction of RIPK1 with its downstream effector NEMO/IKBKG. Forms a ternary complex with NFKB1 and MAP3K8 but appears to function upstream of MAP3K8 in the TLR4 signaling pathway that regulates MAP3K8 activation. Involved in activation of the MEK/ERK signaling pathway during innate immune response; this function seems to be stimulus- and cell type specific. Required for stability of MAP3K8. Involved in regulation of apoptosis in endothelial cells; promotes TEK agonist-stimulated endothelial survival. May act as transcriptional coactivator when translocated to the nucleus. Enhances CHUK-mediated NF-kappa-B activation involving NF-kappa-B p50-p65 and p50-c-Rel complexes.</text>
</comment>
<dbReference type="GO" id="GO:0008270">
    <property type="term" value="F:zinc ion binding"/>
    <property type="evidence" value="ECO:0007669"/>
    <property type="project" value="UniProtKB-KW"/>
</dbReference>
<evidence type="ECO:0000256" key="12">
    <source>
        <dbReference type="ARBA" id="ARBA00023198"/>
    </source>
</evidence>
<evidence type="ECO:0000259" key="20">
    <source>
        <dbReference type="PROSITE" id="PS51801"/>
    </source>
</evidence>
<keyword evidence="3" id="KW-0597">Phosphoprotein</keyword>
<dbReference type="GO" id="GO:0006915">
    <property type="term" value="P:apoptotic process"/>
    <property type="evidence" value="ECO:0007669"/>
    <property type="project" value="UniProtKB-KW"/>
</dbReference>
<dbReference type="GO" id="GO:0070498">
    <property type="term" value="P:interleukin-1-mediated signaling pathway"/>
    <property type="evidence" value="ECO:0007669"/>
    <property type="project" value="Ensembl"/>
</dbReference>
<reference evidence="21" key="1">
    <citation type="submission" date="2025-08" db="UniProtKB">
        <authorList>
            <consortium name="Ensembl"/>
        </authorList>
    </citation>
    <scope>IDENTIFICATION</scope>
</reference>
<dbReference type="GO" id="GO:0045944">
    <property type="term" value="P:positive regulation of transcription by RNA polymerase II"/>
    <property type="evidence" value="ECO:0007669"/>
    <property type="project" value="Ensembl"/>
</dbReference>
<feature type="coiled-coil region" evidence="18">
    <location>
        <begin position="294"/>
        <end position="356"/>
    </location>
</feature>
<dbReference type="GO" id="GO:2000352">
    <property type="term" value="P:negative regulation of endothelial cell apoptotic process"/>
    <property type="evidence" value="ECO:0007669"/>
    <property type="project" value="Ensembl"/>
</dbReference>
<evidence type="ECO:0000256" key="15">
    <source>
        <dbReference type="ARBA" id="ARBA00073020"/>
    </source>
</evidence>
<proteinExistence type="predicted"/>
<evidence type="ECO:0000256" key="6">
    <source>
        <dbReference type="ARBA" id="ARBA00022771"/>
    </source>
</evidence>
<keyword evidence="6 17" id="KW-0863">Zinc-finger</keyword>
<dbReference type="GO" id="GO:0043032">
    <property type="term" value="P:positive regulation of macrophage activation"/>
    <property type="evidence" value="ECO:0007669"/>
    <property type="project" value="Ensembl"/>
</dbReference>
<keyword evidence="12" id="KW-0395">Inflammatory response</keyword>
<evidence type="ECO:0000256" key="7">
    <source>
        <dbReference type="ARBA" id="ARBA00022833"/>
    </source>
</evidence>
<dbReference type="GO" id="GO:0005654">
    <property type="term" value="C:nucleoplasm"/>
    <property type="evidence" value="ECO:0007669"/>
    <property type="project" value="Ensembl"/>
</dbReference>
<evidence type="ECO:0000256" key="1">
    <source>
        <dbReference type="ARBA" id="ARBA00004496"/>
    </source>
</evidence>
<feature type="coiled-coil region" evidence="18">
    <location>
        <begin position="202"/>
        <end position="229"/>
    </location>
</feature>
<dbReference type="FunFam" id="1.20.5.990:FF:000005">
    <property type="entry name" value="TNFAIP3 interacting protein 2"/>
    <property type="match status" value="1"/>
</dbReference>
<evidence type="ECO:0000256" key="9">
    <source>
        <dbReference type="ARBA" id="ARBA00023015"/>
    </source>
</evidence>
<feature type="region of interest" description="Disordered" evidence="19">
    <location>
        <begin position="385"/>
        <end position="409"/>
    </location>
</feature>
<evidence type="ECO:0000256" key="17">
    <source>
        <dbReference type="PROSITE-ProRule" id="PRU01142"/>
    </source>
</evidence>
<protein>
    <recommendedName>
        <fullName evidence="15">TNFAIP3-interacting protein 2</fullName>
    </recommendedName>
    <alternativeName>
        <fullName evidence="16">A20-binding inhibitor of NF-kappa-B activation 2</fullName>
    </alternativeName>
</protein>
<keyword evidence="2" id="KW-0963">Cytoplasm</keyword>
<keyword evidence="11" id="KW-0804">Transcription</keyword>
<comment type="subcellular location">
    <subcellularLocation>
        <location evidence="1">Cytoplasm</location>
    </subcellularLocation>
</comment>
<feature type="domain" description="CCHC NOA-type" evidence="20">
    <location>
        <begin position="409"/>
        <end position="441"/>
    </location>
</feature>
<dbReference type="GO" id="GO:0043123">
    <property type="term" value="P:positive regulation of canonical NF-kappaB signal transduction"/>
    <property type="evidence" value="ECO:0007669"/>
    <property type="project" value="Ensembl"/>
</dbReference>
<dbReference type="Ensembl" id="ENSCAFT00020018400.1">
    <property type="protein sequence ID" value="ENSCAFP00020015847.1"/>
    <property type="gene ID" value="ENSCAFG00020012703.1"/>
</dbReference>
<dbReference type="PROSITE" id="PS51801">
    <property type="entry name" value="ZF_CCHC_NOA"/>
    <property type="match status" value="1"/>
</dbReference>
<dbReference type="GO" id="GO:0023035">
    <property type="term" value="P:CD40 signaling pathway"/>
    <property type="evidence" value="ECO:0007669"/>
    <property type="project" value="Ensembl"/>
</dbReference>
<evidence type="ECO:0000313" key="22">
    <source>
        <dbReference type="Proteomes" id="UP000694391"/>
    </source>
</evidence>
<reference evidence="21" key="2">
    <citation type="submission" date="2025-09" db="UniProtKB">
        <authorList>
            <consortium name="Ensembl"/>
        </authorList>
    </citation>
    <scope>IDENTIFICATION</scope>
</reference>
<dbReference type="GO" id="GO:0034162">
    <property type="term" value="P:toll-like receptor 9 signaling pathway"/>
    <property type="evidence" value="ECO:0007669"/>
    <property type="project" value="Ensembl"/>
</dbReference>
<evidence type="ECO:0000256" key="3">
    <source>
        <dbReference type="ARBA" id="ARBA00022553"/>
    </source>
</evidence>
<feature type="region of interest" description="Disordered" evidence="19">
    <location>
        <begin position="105"/>
        <end position="126"/>
    </location>
</feature>
<evidence type="ECO:0000256" key="5">
    <source>
        <dbReference type="ARBA" id="ARBA00022723"/>
    </source>
</evidence>
<evidence type="ECO:0000256" key="2">
    <source>
        <dbReference type="ARBA" id="ARBA00022490"/>
    </source>
</evidence>
<dbReference type="Gene3D" id="1.20.5.990">
    <property type="entry name" value="Nemo cc2-lz domain - 1d5 darpin complex"/>
    <property type="match status" value="1"/>
</dbReference>
<evidence type="ECO:0000256" key="14">
    <source>
        <dbReference type="ARBA" id="ARBA00063508"/>
    </source>
</evidence>
<accession>A0A8C0QZW0</accession>
<dbReference type="AlphaFoldDB" id="A0A8C0QZW0"/>
<evidence type="ECO:0000256" key="16">
    <source>
        <dbReference type="ARBA" id="ARBA00079469"/>
    </source>
</evidence>
<evidence type="ECO:0000256" key="18">
    <source>
        <dbReference type="SAM" id="Coils"/>
    </source>
</evidence>